<feature type="compositionally biased region" description="Basic residues" evidence="1">
    <location>
        <begin position="178"/>
        <end position="194"/>
    </location>
</feature>
<protein>
    <submittedName>
        <fullName evidence="3 4">Translation initiation factor IF-2-like</fullName>
    </submittedName>
</protein>
<evidence type="ECO:0000313" key="2">
    <source>
        <dbReference type="Proteomes" id="UP000886700"/>
    </source>
</evidence>
<dbReference type="RefSeq" id="XP_040592557.1">
    <property type="nucleotide sequence ID" value="XM_040736623.1"/>
</dbReference>
<dbReference type="RefSeq" id="XP_040592558.1">
    <property type="nucleotide sequence ID" value="XM_040736624.1"/>
</dbReference>
<evidence type="ECO:0000256" key="1">
    <source>
        <dbReference type="SAM" id="MobiDB-lite"/>
    </source>
</evidence>
<feature type="compositionally biased region" description="Polar residues" evidence="1">
    <location>
        <begin position="144"/>
        <end position="157"/>
    </location>
</feature>
<feature type="region of interest" description="Disordered" evidence="1">
    <location>
        <begin position="108"/>
        <end position="326"/>
    </location>
</feature>
<accession>A0ABM2WVM2</accession>
<organism evidence="2 4">
    <name type="scientific">Mesocricetus auratus</name>
    <name type="common">Golden hamster</name>
    <dbReference type="NCBI Taxonomy" id="10036"/>
    <lineage>
        <taxon>Eukaryota</taxon>
        <taxon>Metazoa</taxon>
        <taxon>Chordata</taxon>
        <taxon>Craniata</taxon>
        <taxon>Vertebrata</taxon>
        <taxon>Euteleostomi</taxon>
        <taxon>Mammalia</taxon>
        <taxon>Eutheria</taxon>
        <taxon>Euarchontoglires</taxon>
        <taxon>Glires</taxon>
        <taxon>Rodentia</taxon>
        <taxon>Myomorpha</taxon>
        <taxon>Muroidea</taxon>
        <taxon>Cricetidae</taxon>
        <taxon>Cricetinae</taxon>
        <taxon>Mesocricetus</taxon>
    </lineage>
</organism>
<feature type="compositionally biased region" description="Polar residues" evidence="1">
    <location>
        <begin position="246"/>
        <end position="256"/>
    </location>
</feature>
<feature type="region of interest" description="Disordered" evidence="1">
    <location>
        <begin position="1"/>
        <end position="30"/>
    </location>
</feature>
<feature type="compositionally biased region" description="Polar residues" evidence="1">
    <location>
        <begin position="111"/>
        <end position="123"/>
    </location>
</feature>
<dbReference type="GeneID" id="121136311"/>
<feature type="compositionally biased region" description="Polar residues" evidence="1">
    <location>
        <begin position="11"/>
        <end position="21"/>
    </location>
</feature>
<evidence type="ECO:0000313" key="4">
    <source>
        <dbReference type="RefSeq" id="XP_040592558.1"/>
    </source>
</evidence>
<dbReference type="Proteomes" id="UP000886700">
    <property type="component" value="Unplaced"/>
</dbReference>
<gene>
    <name evidence="3 4" type="primary">LOC121136311</name>
</gene>
<evidence type="ECO:0000313" key="3">
    <source>
        <dbReference type="RefSeq" id="XP_040592557.1"/>
    </source>
</evidence>
<proteinExistence type="predicted"/>
<name>A0ABM2WVM2_MESAU</name>
<feature type="compositionally biased region" description="Low complexity" evidence="1">
    <location>
        <begin position="316"/>
        <end position="326"/>
    </location>
</feature>
<keyword evidence="2" id="KW-1185">Reference proteome</keyword>
<reference evidence="3 4" key="1">
    <citation type="submission" date="2025-05" db="UniProtKB">
        <authorList>
            <consortium name="RefSeq"/>
        </authorList>
    </citation>
    <scope>IDENTIFICATION</scope>
    <source>
        <tissue evidence="3 4">Liver</tissue>
    </source>
</reference>
<sequence length="326" mass="34911">METLKSATRAPCSQTAIPQHSKSQHESEVSKAPRSCIPAFTHQPSNLCPPHTHGLPNNSVFLAVYALGDRSGSPGHRRRRTQSLSLYTRNFSHTQTSFSVSVPLRVAHTPESPSHPQLLSSRSGFFRHTHTGSPSRSRSRSFLFHTQPSSHLGSCTLTRPPGVSPSHTRAGTRARASSSHHRPLRAPRSRRPPLRRGVPPARPPPHALSGSHPARGDGGPAERSAAHGTVRAGPEPAPGRNGASEPLTSSSPQDSSRVPALPGYSVAQPPKPRPRHVTRTGSRQRAPLGDPARSGGFRRRCFRAPGGPRAVPEQPPAGRARAPRGP</sequence>